<dbReference type="RefSeq" id="WP_222608057.1">
    <property type="nucleotide sequence ID" value="NZ_CP081958.1"/>
</dbReference>
<dbReference type="GeneID" id="67177200"/>
<dbReference type="Gene3D" id="1.10.150.130">
    <property type="match status" value="1"/>
</dbReference>
<dbReference type="AlphaFoldDB" id="A0A8T8WEP0"/>
<keyword evidence="3" id="KW-0233">DNA recombination</keyword>
<feature type="domain" description="Tyr recombinase" evidence="5">
    <location>
        <begin position="116"/>
        <end position="331"/>
    </location>
</feature>
<dbReference type="Gene3D" id="1.10.443.10">
    <property type="entry name" value="Intergrase catalytic core"/>
    <property type="match status" value="1"/>
</dbReference>
<organism evidence="7 8">
    <name type="scientific">Halobaculum magnesiiphilum</name>
    <dbReference type="NCBI Taxonomy" id="1017351"/>
    <lineage>
        <taxon>Archaea</taxon>
        <taxon>Methanobacteriati</taxon>
        <taxon>Methanobacteriota</taxon>
        <taxon>Stenosarchaea group</taxon>
        <taxon>Halobacteria</taxon>
        <taxon>Halobacteriales</taxon>
        <taxon>Haloferacaceae</taxon>
        <taxon>Halobaculum</taxon>
    </lineage>
</organism>
<evidence type="ECO:0000256" key="2">
    <source>
        <dbReference type="ARBA" id="ARBA00023125"/>
    </source>
</evidence>
<keyword evidence="8" id="KW-1185">Reference proteome</keyword>
<feature type="domain" description="Core-binding (CB)" evidence="6">
    <location>
        <begin position="7"/>
        <end position="92"/>
    </location>
</feature>
<dbReference type="GO" id="GO:0015074">
    <property type="term" value="P:DNA integration"/>
    <property type="evidence" value="ECO:0007669"/>
    <property type="project" value="UniProtKB-KW"/>
</dbReference>
<dbReference type="PANTHER" id="PTHR30349">
    <property type="entry name" value="PHAGE INTEGRASE-RELATED"/>
    <property type="match status" value="1"/>
</dbReference>
<dbReference type="Pfam" id="PF02899">
    <property type="entry name" value="Phage_int_SAM_1"/>
    <property type="match status" value="1"/>
</dbReference>
<gene>
    <name evidence="7" type="ORF">K6T50_03620</name>
</gene>
<dbReference type="GO" id="GO:0006310">
    <property type="term" value="P:DNA recombination"/>
    <property type="evidence" value="ECO:0007669"/>
    <property type="project" value="UniProtKB-KW"/>
</dbReference>
<evidence type="ECO:0000256" key="4">
    <source>
        <dbReference type="PROSITE-ProRule" id="PRU01248"/>
    </source>
</evidence>
<evidence type="ECO:0000256" key="3">
    <source>
        <dbReference type="ARBA" id="ARBA00023172"/>
    </source>
</evidence>
<dbReference type="EMBL" id="CP081958">
    <property type="protein sequence ID" value="QZP38256.1"/>
    <property type="molecule type" value="Genomic_DNA"/>
</dbReference>
<dbReference type="InterPro" id="IPR050090">
    <property type="entry name" value="Tyrosine_recombinase_XerCD"/>
</dbReference>
<evidence type="ECO:0000259" key="5">
    <source>
        <dbReference type="PROSITE" id="PS51898"/>
    </source>
</evidence>
<dbReference type="InterPro" id="IPR013762">
    <property type="entry name" value="Integrase-like_cat_sf"/>
</dbReference>
<dbReference type="InterPro" id="IPR004107">
    <property type="entry name" value="Integrase_SAM-like_N"/>
</dbReference>
<evidence type="ECO:0000313" key="8">
    <source>
        <dbReference type="Proteomes" id="UP000826254"/>
    </source>
</evidence>
<dbReference type="KEGG" id="hmp:K6T50_03620"/>
<name>A0A8T8WEP0_9EURY</name>
<proteinExistence type="predicted"/>
<dbReference type="SUPFAM" id="SSF56349">
    <property type="entry name" value="DNA breaking-rejoining enzymes"/>
    <property type="match status" value="1"/>
</dbReference>
<dbReference type="InterPro" id="IPR010998">
    <property type="entry name" value="Integrase_recombinase_N"/>
</dbReference>
<reference evidence="7 8" key="1">
    <citation type="journal article" date="2021" name="Int. J. Syst. Evol. Microbiol.">
        <title>Halobaculum halophilum sp. nov. and Halobaculum salinum sp. nov., isolated from salt lake and saline soil.</title>
        <authorList>
            <person name="Cui H.L."/>
            <person name="Shi X.W."/>
            <person name="Yin X.M."/>
            <person name="Yang X.Y."/>
            <person name="Hou J."/>
            <person name="Zhu L."/>
        </authorList>
    </citation>
    <scope>NUCLEOTIDE SEQUENCE [LARGE SCALE GENOMIC DNA]</scope>
    <source>
        <strain evidence="7 8">NBRC 109044</strain>
    </source>
</reference>
<dbReference type="InterPro" id="IPR044068">
    <property type="entry name" value="CB"/>
</dbReference>
<dbReference type="CDD" id="cd00397">
    <property type="entry name" value="DNA_BRE_C"/>
    <property type="match status" value="1"/>
</dbReference>
<sequence>MSDLDPIEPRNALELYLADKEGTLSQSSIRSHRWRVSAFVDWLDERGITNMNELTGRLVKEYQLEGRKANDWAPSTENSMMTTIRVFIRWCEGIEAVESGLSERVQPPTISGDDDVRDEQLDAETAQEVLKNLDRFHYCSRPHVTLAVMWHTMARCGAVRSLDLDDYDAEKQSLRFTHRPETGTPLKNKQTSERHVAISESLADLLDDWIELKRPDVTDEYGRDPLITTTNGRIAKGTIAGYAYKYTQPCRYKRRCPLDRNPEMCESTDHGKVSSCPESVSPHPFRRGSITHWLRSDVPTKIVSDRADVSEGVIDKHYDERTDQEKMEQRREYLDNV</sequence>
<evidence type="ECO:0000313" key="7">
    <source>
        <dbReference type="EMBL" id="QZP38256.1"/>
    </source>
</evidence>
<dbReference type="GO" id="GO:0003677">
    <property type="term" value="F:DNA binding"/>
    <property type="evidence" value="ECO:0007669"/>
    <property type="project" value="UniProtKB-UniRule"/>
</dbReference>
<dbReference type="PROSITE" id="PS51898">
    <property type="entry name" value="TYR_RECOMBINASE"/>
    <property type="match status" value="1"/>
</dbReference>
<keyword evidence="2 4" id="KW-0238">DNA-binding</keyword>
<evidence type="ECO:0000256" key="1">
    <source>
        <dbReference type="ARBA" id="ARBA00022908"/>
    </source>
</evidence>
<dbReference type="Proteomes" id="UP000826254">
    <property type="component" value="Chromosome"/>
</dbReference>
<protein>
    <submittedName>
        <fullName evidence="7">Tyrosine-type recombinase/integrase</fullName>
    </submittedName>
</protein>
<dbReference type="InterPro" id="IPR002104">
    <property type="entry name" value="Integrase_catalytic"/>
</dbReference>
<dbReference type="InterPro" id="IPR011010">
    <property type="entry name" value="DNA_brk_join_enz"/>
</dbReference>
<evidence type="ECO:0000259" key="6">
    <source>
        <dbReference type="PROSITE" id="PS51900"/>
    </source>
</evidence>
<accession>A0A8T8WEP0</accession>
<dbReference type="PANTHER" id="PTHR30349:SF41">
    <property type="entry name" value="INTEGRASE_RECOMBINASE PROTEIN MJ0367-RELATED"/>
    <property type="match status" value="1"/>
</dbReference>
<keyword evidence="1" id="KW-0229">DNA integration</keyword>
<dbReference type="PROSITE" id="PS51900">
    <property type="entry name" value="CB"/>
    <property type="match status" value="1"/>
</dbReference>